<dbReference type="InterPro" id="IPR019642">
    <property type="entry name" value="DUF2507"/>
</dbReference>
<accession>A0A401FLP0</accession>
<name>A0A401FLP0_9LACO</name>
<dbReference type="InterPro" id="IPR024096">
    <property type="entry name" value="NO_sig/Golgi_transp_ligand-bd"/>
</dbReference>
<reference evidence="1 2" key="1">
    <citation type="submission" date="2017-11" db="EMBL/GenBank/DDBJ databases">
        <title>Draft Genome Sequence of Lactobacillus curieae NBRC 111893 isolated from Koso, a Japanese sugar-Vegetable Fermented Beverage.</title>
        <authorList>
            <person name="Chiou T.Y."/>
            <person name="Oshima K."/>
            <person name="Suda W."/>
            <person name="Hattori M."/>
            <person name="Takahashi T."/>
        </authorList>
    </citation>
    <scope>NUCLEOTIDE SEQUENCE [LARGE SCALE GENOMIC DNA]</scope>
    <source>
        <strain evidence="1 2">NBRC111893</strain>
    </source>
</reference>
<protein>
    <recommendedName>
        <fullName evidence="3">DUF2507 domain-containing protein</fullName>
    </recommendedName>
</protein>
<evidence type="ECO:0000313" key="1">
    <source>
        <dbReference type="EMBL" id="GAY73178.1"/>
    </source>
</evidence>
<dbReference type="SUPFAM" id="SSF111126">
    <property type="entry name" value="Ligand-binding domain in the NO signalling and Golgi transport"/>
    <property type="match status" value="1"/>
</dbReference>
<dbReference type="Proteomes" id="UP000286974">
    <property type="component" value="Unassembled WGS sequence"/>
</dbReference>
<evidence type="ECO:0008006" key="3">
    <source>
        <dbReference type="Google" id="ProtNLM"/>
    </source>
</evidence>
<sequence>MNSKIYEQMLNHPQLSNILGQVLLRDDLLTEILGDESHEILYWAGKRLGRKYRLQSLDDVIVFFDQFGFGDLELTKQSKTN</sequence>
<dbReference type="AlphaFoldDB" id="A0A401FLP0"/>
<dbReference type="EMBL" id="BEXA01000002">
    <property type="protein sequence ID" value="GAY73178.1"/>
    <property type="molecule type" value="Genomic_DNA"/>
</dbReference>
<dbReference type="OrthoDB" id="2965348at2"/>
<proteinExistence type="predicted"/>
<dbReference type="Pfam" id="PF10702">
    <property type="entry name" value="DUF2507"/>
    <property type="match status" value="1"/>
</dbReference>
<evidence type="ECO:0000313" key="2">
    <source>
        <dbReference type="Proteomes" id="UP000286974"/>
    </source>
</evidence>
<dbReference type="Gene3D" id="3.30.1380.20">
    <property type="entry name" value="Trafficking protein particle complex subunit 3"/>
    <property type="match status" value="1"/>
</dbReference>
<gene>
    <name evidence="1" type="ORF">NBRC111893_1324</name>
</gene>
<comment type="caution">
    <text evidence="1">The sequence shown here is derived from an EMBL/GenBank/DDBJ whole genome shotgun (WGS) entry which is preliminary data.</text>
</comment>
<organism evidence="1 2">
    <name type="scientific">Lentilactobacillus kosonis</name>
    <dbReference type="NCBI Taxonomy" id="2810561"/>
    <lineage>
        <taxon>Bacteria</taxon>
        <taxon>Bacillati</taxon>
        <taxon>Bacillota</taxon>
        <taxon>Bacilli</taxon>
        <taxon>Lactobacillales</taxon>
        <taxon>Lactobacillaceae</taxon>
        <taxon>Lentilactobacillus</taxon>
    </lineage>
</organism>
<keyword evidence="2" id="KW-1185">Reference proteome</keyword>